<evidence type="ECO:0000313" key="2">
    <source>
        <dbReference type="EMBL" id="TGG40743.1"/>
    </source>
</evidence>
<dbReference type="Proteomes" id="UP000297635">
    <property type="component" value="Unassembled WGS sequence"/>
</dbReference>
<feature type="transmembrane region" description="Helical" evidence="1">
    <location>
        <begin position="309"/>
        <end position="329"/>
    </location>
</feature>
<feature type="transmembrane region" description="Helical" evidence="1">
    <location>
        <begin position="271"/>
        <end position="288"/>
    </location>
</feature>
<reference evidence="2 3" key="1">
    <citation type="submission" date="2019-02" db="EMBL/GenBank/DDBJ databases">
        <title>Isolation and identification of novel species under the genus Muribaculum.</title>
        <authorList>
            <person name="Miyake S."/>
            <person name="Ding Y."/>
            <person name="Low A."/>
            <person name="Soh M."/>
            <person name="Seedorf H."/>
        </authorList>
    </citation>
    <scope>NUCLEOTIDE SEQUENCE [LARGE SCALE GENOMIC DNA]</scope>
    <source>
        <strain evidence="2 3">TLL-A3</strain>
    </source>
</reference>
<keyword evidence="3" id="KW-1185">Reference proteome</keyword>
<sequence length="334" mass="39460">MKGKALKKTAADLRRNVSREHGFRQSAYINFKVDGGYFFCLYFFANGSAFPNEAKLTVKPMYADTLWWEIWDSLECIDAPISLRGTGAYALSGMVLAKYENLIDPKESGDSEMKDLYEHIFSQADTEISRFISENPDADTFYPDETKMDYDPDRLLYLMALIHNKQEDEALSIIKEAHSNKHHCVFRSGWNSDSYTYIKRWCNRNRSAERIRHRIDNILNAVIRFRAFVIMSMSRSRRYDLPNFWDYRPLDVGIYIAIIFSWIFLMKNFTMVWISLAILVIMQFMVDGKRAKRYYREFMNLPMTIRRKWTIGSWSVTVALWVYVIFLIIKPLKQ</sequence>
<dbReference type="AlphaFoldDB" id="A0A4Z0VBB2"/>
<comment type="caution">
    <text evidence="2">The sequence shown here is derived from an EMBL/GenBank/DDBJ whole genome shotgun (WGS) entry which is preliminary data.</text>
</comment>
<evidence type="ECO:0000256" key="1">
    <source>
        <dbReference type="SAM" id="Phobius"/>
    </source>
</evidence>
<name>A0A4Z0VBB2_9BACT</name>
<organism evidence="2 3">
    <name type="scientific">Duncaniella freteri</name>
    <dbReference type="NCBI Taxonomy" id="2530391"/>
    <lineage>
        <taxon>Bacteria</taxon>
        <taxon>Pseudomonadati</taxon>
        <taxon>Bacteroidota</taxon>
        <taxon>Bacteroidia</taxon>
        <taxon>Bacteroidales</taxon>
        <taxon>Muribaculaceae</taxon>
        <taxon>Duncaniella</taxon>
    </lineage>
</organism>
<accession>A0A4Z0VBB2</accession>
<evidence type="ECO:0000313" key="3">
    <source>
        <dbReference type="Proteomes" id="UP000297635"/>
    </source>
</evidence>
<protein>
    <submittedName>
        <fullName evidence="2">Uncharacterized protein</fullName>
    </submittedName>
</protein>
<proteinExistence type="predicted"/>
<dbReference type="EMBL" id="SJSA01000001">
    <property type="protein sequence ID" value="TGG40743.1"/>
    <property type="molecule type" value="Genomic_DNA"/>
</dbReference>
<keyword evidence="1" id="KW-1133">Transmembrane helix</keyword>
<keyword evidence="1" id="KW-0812">Transmembrane</keyword>
<gene>
    <name evidence="2" type="ORF">EZ315_08745</name>
</gene>
<feature type="transmembrane region" description="Helical" evidence="1">
    <location>
        <begin position="245"/>
        <end position="265"/>
    </location>
</feature>
<dbReference type="GeneID" id="82149875"/>
<keyword evidence="1" id="KW-0472">Membrane</keyword>
<dbReference type="RefSeq" id="WP_135471717.1">
    <property type="nucleotide sequence ID" value="NZ_SJSA01000001.1"/>
</dbReference>